<dbReference type="GO" id="GO:0046820">
    <property type="term" value="F:4-amino-4-deoxychorismate synthase activity"/>
    <property type="evidence" value="ECO:0007669"/>
    <property type="project" value="UniProtKB-EC"/>
</dbReference>
<accession>A0A6T6C482</accession>
<sequence>MSSTNGQGRTLLIDNYDSYTYNLYHLLWEVNGVEPWVVTNDRFGSLEEALASLPGGEGAHVQGIVLSPGPGRPERTEDFGICADCFLQRQIPVLGICLGHQGLAAAFGGRVIHARGGPVHGGTSRVRHHDEGLFQGLPQDFQVVRYHSLEVDPHSLSSDLCVMAWSNDAGKEPVIMGLMHNRFPFFGLQFHPESICSEFGLDLMRNFRDFTLAWGSCGLIQSCPTNNLTSCSPELPQIQRMEAMKVYHRKLHDVELPDEEVFLRLFGDSSSPAFWLDGTSEGTFSYMGDAEGPFAQVLEYVVSDQTLIVRNRQGFHERKNISILDFLRIQLEVDHRVPVDLPFNLHCGFVGYFGYEMKEECIPVHNRHKSSTPDAAMIFADRVVVRDHCTGAIYLVCAVPIHANSNSGSVEGWFRKVTEVLHSTPGHHISRNVSNPTGPPPNFIFERTRLDYLQDVETCLSRIREGESYEVCLTTRIRSRSIPKDPFEVFRILRATNPAPKSAFLRLSESVSVCCSSPETFFKIDRNRRIVSCPIKGTEPRGRTPAEDSALRNQLEQSLKDRSENLMIVDLVRHDLGRISKSGSVHVPSLMAVETFANVHQMVSTVEGDIRPEVSPVDCFQATFPIGSMTGAPKKRTTEIIDKLEKSARGIYSGCIGFFSINGSSEFNVVIRTAIIAPDEVLIGVGGAIVHLSEPWKEWEEILVKGRAIMAAISLAISNKLDYTVDFEGDHRTDLRDDMVSSSCSVEDSDRRDLLATNSGERLDETSQLTECLE</sequence>
<dbReference type="InterPro" id="IPR015890">
    <property type="entry name" value="Chorismate_C"/>
</dbReference>
<dbReference type="UniPathway" id="UPA00077">
    <property type="reaction ID" value="UER00149"/>
</dbReference>
<dbReference type="PRINTS" id="PR00099">
    <property type="entry name" value="CPSGATASE"/>
</dbReference>
<dbReference type="NCBIfam" id="TIGR00566">
    <property type="entry name" value="trpG_papA"/>
    <property type="match status" value="1"/>
</dbReference>
<dbReference type="EMBL" id="HBGH01010959">
    <property type="protein sequence ID" value="CAD9234020.1"/>
    <property type="molecule type" value="Transcribed_RNA"/>
</dbReference>
<evidence type="ECO:0000256" key="7">
    <source>
        <dbReference type="ARBA" id="ARBA00022962"/>
    </source>
</evidence>
<dbReference type="CDD" id="cd01743">
    <property type="entry name" value="GATase1_Anthranilate_Synthase"/>
    <property type="match status" value="1"/>
</dbReference>
<keyword evidence="6" id="KW-0289">Folate biosynthesis</keyword>
<dbReference type="InterPro" id="IPR029062">
    <property type="entry name" value="Class_I_gatase-like"/>
</dbReference>
<evidence type="ECO:0000313" key="14">
    <source>
        <dbReference type="EMBL" id="CAD9234020.1"/>
    </source>
</evidence>
<dbReference type="GO" id="GO:0046656">
    <property type="term" value="P:folic acid biosynthetic process"/>
    <property type="evidence" value="ECO:0007669"/>
    <property type="project" value="UniProtKB-KW"/>
</dbReference>
<keyword evidence="7" id="KW-0315">Glutamine amidotransferase</keyword>
<dbReference type="Gene3D" id="3.40.50.880">
    <property type="match status" value="1"/>
</dbReference>
<dbReference type="InterPro" id="IPR005801">
    <property type="entry name" value="ADC_synthase"/>
</dbReference>
<dbReference type="EMBL" id="HBGH01010958">
    <property type="protein sequence ID" value="CAD9234019.1"/>
    <property type="molecule type" value="Transcribed_RNA"/>
</dbReference>
<evidence type="ECO:0000256" key="8">
    <source>
        <dbReference type="ARBA" id="ARBA00031329"/>
    </source>
</evidence>
<proteinExistence type="inferred from homology"/>
<feature type="domain" description="Anthranilate synthase component I N-terminal" evidence="12">
    <location>
        <begin position="260"/>
        <end position="394"/>
    </location>
</feature>
<comment type="pathway">
    <text evidence="2">Cofactor biosynthesis; tetrahydrofolate biosynthesis; 4-aminobenzoate from chorismate: step 1/2.</text>
</comment>
<dbReference type="Gene3D" id="3.60.120.10">
    <property type="entry name" value="Anthranilate synthase"/>
    <property type="match status" value="1"/>
</dbReference>
<keyword evidence="5" id="KW-0808">Transferase</keyword>
<comment type="catalytic activity">
    <reaction evidence="1">
        <text>chorismate + L-glutamine = 4-amino-4-deoxychorismate + L-glutamate</text>
        <dbReference type="Rhea" id="RHEA:11672"/>
        <dbReference type="ChEBI" id="CHEBI:29748"/>
        <dbReference type="ChEBI" id="CHEBI:29985"/>
        <dbReference type="ChEBI" id="CHEBI:58359"/>
        <dbReference type="ChEBI" id="CHEBI:58406"/>
        <dbReference type="EC" id="2.6.1.85"/>
    </reaction>
</comment>
<evidence type="ECO:0000256" key="2">
    <source>
        <dbReference type="ARBA" id="ARBA00005009"/>
    </source>
</evidence>
<evidence type="ECO:0000313" key="13">
    <source>
        <dbReference type="EMBL" id="CAD9234019.1"/>
    </source>
</evidence>
<protein>
    <recommendedName>
        <fullName evidence="4">aminodeoxychorismate synthase</fullName>
        <ecNumber evidence="4">2.6.1.85</ecNumber>
    </recommendedName>
    <alternativeName>
        <fullName evidence="8">Para-aminobenzoate synthase</fullName>
    </alternativeName>
    <alternativeName>
        <fullName evidence="9">p-aminobenzoic acid synthase</fullName>
    </alternativeName>
</protein>
<evidence type="ECO:0000256" key="3">
    <source>
        <dbReference type="ARBA" id="ARBA00005970"/>
    </source>
</evidence>
<dbReference type="PROSITE" id="PS51273">
    <property type="entry name" value="GATASE_TYPE_1"/>
    <property type="match status" value="1"/>
</dbReference>
<dbReference type="AlphaFoldDB" id="A0A6T6C482"/>
<dbReference type="GO" id="GO:0008153">
    <property type="term" value="P:4-aminobenzoate biosynthetic process"/>
    <property type="evidence" value="ECO:0007669"/>
    <property type="project" value="TreeGrafter"/>
</dbReference>
<comment type="similarity">
    <text evidence="3">In the C-terminal section; belongs to the anthranilate synthase component I family.</text>
</comment>
<dbReference type="Pfam" id="PF00425">
    <property type="entry name" value="Chorismate_bind"/>
    <property type="match status" value="1"/>
</dbReference>
<dbReference type="PANTHER" id="PTHR11236:SF18">
    <property type="entry name" value="AMINODEOXYCHORISMATE SYNTHASE"/>
    <property type="match status" value="1"/>
</dbReference>
<evidence type="ECO:0000256" key="9">
    <source>
        <dbReference type="ARBA" id="ARBA00031904"/>
    </source>
</evidence>
<dbReference type="Pfam" id="PF04715">
    <property type="entry name" value="Anth_synt_I_N"/>
    <property type="match status" value="1"/>
</dbReference>
<name>A0A6T6C482_9RHOD</name>
<dbReference type="PANTHER" id="PTHR11236">
    <property type="entry name" value="AMINOBENZOATE/ANTHRANILATE SYNTHASE"/>
    <property type="match status" value="1"/>
</dbReference>
<gene>
    <name evidence="13" type="ORF">CCAE0312_LOCUS6107</name>
    <name evidence="14" type="ORF">CCAE0312_LOCUS6108</name>
</gene>
<evidence type="ECO:0000256" key="6">
    <source>
        <dbReference type="ARBA" id="ARBA00022909"/>
    </source>
</evidence>
<evidence type="ECO:0000256" key="5">
    <source>
        <dbReference type="ARBA" id="ARBA00022679"/>
    </source>
</evidence>
<feature type="domain" description="Chorismate-utilising enzyme C-terminal" evidence="11">
    <location>
        <begin position="451"/>
        <end position="705"/>
    </location>
</feature>
<organism evidence="13">
    <name type="scientific">Compsopogon caeruleus</name>
    <dbReference type="NCBI Taxonomy" id="31354"/>
    <lineage>
        <taxon>Eukaryota</taxon>
        <taxon>Rhodophyta</taxon>
        <taxon>Compsopogonophyceae</taxon>
        <taxon>Compsopogonales</taxon>
        <taxon>Compsopogonaceae</taxon>
        <taxon>Compsopogon</taxon>
    </lineage>
</organism>
<dbReference type="InterPro" id="IPR006221">
    <property type="entry name" value="TrpG/PapA_dom"/>
</dbReference>
<dbReference type="PRINTS" id="PR00096">
    <property type="entry name" value="GATASE"/>
</dbReference>
<feature type="domain" description="Glutamine amidotransferase" evidence="10">
    <location>
        <begin position="11"/>
        <end position="207"/>
    </location>
</feature>
<dbReference type="Pfam" id="PF00117">
    <property type="entry name" value="GATase"/>
    <property type="match status" value="1"/>
</dbReference>
<dbReference type="InterPro" id="IPR019999">
    <property type="entry name" value="Anth_synth_I-like"/>
</dbReference>
<dbReference type="GO" id="GO:0046654">
    <property type="term" value="P:tetrahydrofolate biosynthetic process"/>
    <property type="evidence" value="ECO:0007669"/>
    <property type="project" value="UniProtKB-UniPathway"/>
</dbReference>
<dbReference type="InterPro" id="IPR006805">
    <property type="entry name" value="Anth_synth_I_N"/>
</dbReference>
<dbReference type="GO" id="GO:0000162">
    <property type="term" value="P:L-tryptophan biosynthetic process"/>
    <property type="evidence" value="ECO:0007669"/>
    <property type="project" value="TreeGrafter"/>
</dbReference>
<reference evidence="13" key="1">
    <citation type="submission" date="2021-01" db="EMBL/GenBank/DDBJ databases">
        <authorList>
            <person name="Corre E."/>
            <person name="Pelletier E."/>
            <person name="Niang G."/>
            <person name="Scheremetjew M."/>
            <person name="Finn R."/>
            <person name="Kale V."/>
            <person name="Holt S."/>
            <person name="Cochrane G."/>
            <person name="Meng A."/>
            <person name="Brown T."/>
            <person name="Cohen L."/>
        </authorList>
    </citation>
    <scope>NUCLEOTIDE SEQUENCE</scope>
    <source>
        <strain evidence="13">SAG 36.94</strain>
    </source>
</reference>
<evidence type="ECO:0000256" key="4">
    <source>
        <dbReference type="ARBA" id="ARBA00013139"/>
    </source>
</evidence>
<dbReference type="InterPro" id="IPR017926">
    <property type="entry name" value="GATASE"/>
</dbReference>
<evidence type="ECO:0000259" key="12">
    <source>
        <dbReference type="Pfam" id="PF04715"/>
    </source>
</evidence>
<evidence type="ECO:0000259" key="11">
    <source>
        <dbReference type="Pfam" id="PF00425"/>
    </source>
</evidence>
<dbReference type="SUPFAM" id="SSF52317">
    <property type="entry name" value="Class I glutamine amidotransferase-like"/>
    <property type="match status" value="1"/>
</dbReference>
<evidence type="ECO:0000256" key="1">
    <source>
        <dbReference type="ARBA" id="ARBA00001000"/>
    </source>
</evidence>
<evidence type="ECO:0000259" key="10">
    <source>
        <dbReference type="Pfam" id="PF00117"/>
    </source>
</evidence>
<dbReference type="EC" id="2.6.1.85" evidence="4"/>
<dbReference type="GO" id="GO:0005737">
    <property type="term" value="C:cytoplasm"/>
    <property type="evidence" value="ECO:0007669"/>
    <property type="project" value="TreeGrafter"/>
</dbReference>
<dbReference type="PRINTS" id="PR00097">
    <property type="entry name" value="ANTSNTHASEII"/>
</dbReference>
<dbReference type="SUPFAM" id="SSF56322">
    <property type="entry name" value="ADC synthase"/>
    <property type="match status" value="1"/>
</dbReference>